<evidence type="ECO:0000256" key="1">
    <source>
        <dbReference type="SAM" id="Phobius"/>
    </source>
</evidence>
<evidence type="ECO:0000313" key="2">
    <source>
        <dbReference type="EMBL" id="KJL27654.1"/>
    </source>
</evidence>
<organism evidence="2 3">
    <name type="scientific">Microbacterium oxydans</name>
    <dbReference type="NCBI Taxonomy" id="82380"/>
    <lineage>
        <taxon>Bacteria</taxon>
        <taxon>Bacillati</taxon>
        <taxon>Actinomycetota</taxon>
        <taxon>Actinomycetes</taxon>
        <taxon>Micrococcales</taxon>
        <taxon>Microbacteriaceae</taxon>
        <taxon>Microbacterium</taxon>
    </lineage>
</organism>
<name>A0A0F0L4P1_9MICO</name>
<protein>
    <recommendedName>
        <fullName evidence="4">DUF3592 domain-containing protein</fullName>
    </recommendedName>
</protein>
<keyword evidence="1" id="KW-1133">Transmembrane helix</keyword>
<sequence>MNPMDTLIWLLNFPASHGYAMVFIAGFSILGLFVISARGIGSSGDALRRIREREGLLDPRQRATGHVGGRVLRILFRVLAFVMLGSLVIGILSLTGVPVTRAYIHDNGRPTTGTIDGDWVTFTTAEGVEYTLESNFFTPAVYPDRDAFISTGEPVVVRYLPGHPQAFVIDSSQTPG</sequence>
<proteinExistence type="predicted"/>
<reference evidence="2 3" key="1">
    <citation type="submission" date="2015-02" db="EMBL/GenBank/DDBJ databases">
        <title>Draft genome sequences of ten Microbacterium spp. with emphasis on heavy metal contaminated environments.</title>
        <authorList>
            <person name="Corretto E."/>
        </authorList>
    </citation>
    <scope>NUCLEOTIDE SEQUENCE [LARGE SCALE GENOMIC DNA]</scope>
    <source>
        <strain evidence="2 3">BEL4b</strain>
    </source>
</reference>
<dbReference type="Proteomes" id="UP000033640">
    <property type="component" value="Unassembled WGS sequence"/>
</dbReference>
<evidence type="ECO:0000313" key="3">
    <source>
        <dbReference type="Proteomes" id="UP000033640"/>
    </source>
</evidence>
<dbReference type="PATRIC" id="fig|82380.11.peg.2743"/>
<keyword evidence="1" id="KW-0812">Transmembrane</keyword>
<feature type="transmembrane region" description="Helical" evidence="1">
    <location>
        <begin position="74"/>
        <end position="94"/>
    </location>
</feature>
<feature type="transmembrane region" description="Helical" evidence="1">
    <location>
        <begin position="20"/>
        <end position="41"/>
    </location>
</feature>
<accession>A0A0F0L4P1</accession>
<dbReference type="EMBL" id="JYIW01000026">
    <property type="protein sequence ID" value="KJL27654.1"/>
    <property type="molecule type" value="Genomic_DNA"/>
</dbReference>
<dbReference type="OrthoDB" id="5075770at2"/>
<dbReference type="RefSeq" id="WP_156153216.1">
    <property type="nucleotide sequence ID" value="NZ_CAKKLT010000003.1"/>
</dbReference>
<keyword evidence="1" id="KW-0472">Membrane</keyword>
<comment type="caution">
    <text evidence="2">The sequence shown here is derived from an EMBL/GenBank/DDBJ whole genome shotgun (WGS) entry which is preliminary data.</text>
</comment>
<dbReference type="AlphaFoldDB" id="A0A0F0L4P1"/>
<gene>
    <name evidence="2" type="ORF">RS83_02706</name>
</gene>
<evidence type="ECO:0008006" key="4">
    <source>
        <dbReference type="Google" id="ProtNLM"/>
    </source>
</evidence>